<proteinExistence type="predicted"/>
<dbReference type="EMBL" id="VSRR010013521">
    <property type="protein sequence ID" value="MPC55886.1"/>
    <property type="molecule type" value="Genomic_DNA"/>
</dbReference>
<keyword evidence="2" id="KW-1185">Reference proteome</keyword>
<dbReference type="AlphaFoldDB" id="A0A5B7GE68"/>
<accession>A0A5B7GE68</accession>
<comment type="caution">
    <text evidence="1">The sequence shown here is derived from an EMBL/GenBank/DDBJ whole genome shotgun (WGS) entry which is preliminary data.</text>
</comment>
<reference evidence="1 2" key="1">
    <citation type="submission" date="2019-05" db="EMBL/GenBank/DDBJ databases">
        <title>Another draft genome of Portunus trituberculatus and its Hox gene families provides insights of decapod evolution.</title>
        <authorList>
            <person name="Jeong J.-H."/>
            <person name="Song I."/>
            <person name="Kim S."/>
            <person name="Choi T."/>
            <person name="Kim D."/>
            <person name="Ryu S."/>
            <person name="Kim W."/>
        </authorList>
    </citation>
    <scope>NUCLEOTIDE SEQUENCE [LARGE SCALE GENOMIC DNA]</scope>
    <source>
        <tissue evidence="1">Muscle</tissue>
    </source>
</reference>
<organism evidence="1 2">
    <name type="scientific">Portunus trituberculatus</name>
    <name type="common">Swimming crab</name>
    <name type="synonym">Neptunus trituberculatus</name>
    <dbReference type="NCBI Taxonomy" id="210409"/>
    <lineage>
        <taxon>Eukaryota</taxon>
        <taxon>Metazoa</taxon>
        <taxon>Ecdysozoa</taxon>
        <taxon>Arthropoda</taxon>
        <taxon>Crustacea</taxon>
        <taxon>Multicrustacea</taxon>
        <taxon>Malacostraca</taxon>
        <taxon>Eumalacostraca</taxon>
        <taxon>Eucarida</taxon>
        <taxon>Decapoda</taxon>
        <taxon>Pleocyemata</taxon>
        <taxon>Brachyura</taxon>
        <taxon>Eubrachyura</taxon>
        <taxon>Portunoidea</taxon>
        <taxon>Portunidae</taxon>
        <taxon>Portuninae</taxon>
        <taxon>Portunus</taxon>
    </lineage>
</organism>
<evidence type="ECO:0000313" key="1">
    <source>
        <dbReference type="EMBL" id="MPC55886.1"/>
    </source>
</evidence>
<gene>
    <name evidence="1" type="ORF">E2C01_049831</name>
</gene>
<evidence type="ECO:0000313" key="2">
    <source>
        <dbReference type="Proteomes" id="UP000324222"/>
    </source>
</evidence>
<name>A0A5B7GE68_PORTR</name>
<dbReference type="Proteomes" id="UP000324222">
    <property type="component" value="Unassembled WGS sequence"/>
</dbReference>
<protein>
    <submittedName>
        <fullName evidence="1">Uncharacterized protein</fullName>
    </submittedName>
</protein>
<sequence>MSKRGYFRVFLKLRIAGKTHYLSNVVKYVKNRLFSCIPVF</sequence>